<name>A0A9Q8TYR1_9GAMM</name>
<protein>
    <submittedName>
        <fullName evidence="1">Arginine deiminase-related protein</fullName>
    </submittedName>
</protein>
<organism evidence="1 2">
    <name type="scientific">SAR86 cluster bacterium</name>
    <dbReference type="NCBI Taxonomy" id="2030880"/>
    <lineage>
        <taxon>Bacteria</taxon>
        <taxon>Pseudomonadati</taxon>
        <taxon>Pseudomonadota</taxon>
        <taxon>Gammaproteobacteria</taxon>
        <taxon>SAR86 cluster</taxon>
    </lineage>
</organism>
<dbReference type="PIRSF" id="PIRSF028188">
    <property type="entry name" value="Amdntrnsf_FN0238"/>
    <property type="match status" value="1"/>
</dbReference>
<gene>
    <name evidence="1" type="ORF">M9B40_01320</name>
</gene>
<dbReference type="InterPro" id="IPR014541">
    <property type="entry name" value="Amdntrnsf_FN0238"/>
</dbReference>
<dbReference type="PANTHER" id="PTHR43224">
    <property type="entry name" value="AMIDINOTRANSFERASE"/>
    <property type="match status" value="1"/>
</dbReference>
<dbReference type="SUPFAM" id="SSF55909">
    <property type="entry name" value="Pentein"/>
    <property type="match status" value="1"/>
</dbReference>
<proteinExistence type="predicted"/>
<dbReference type="AlphaFoldDB" id="A0A9Q8TYR1"/>
<evidence type="ECO:0000313" key="1">
    <source>
        <dbReference type="EMBL" id="URQ63428.1"/>
    </source>
</evidence>
<dbReference type="Pfam" id="PF19420">
    <property type="entry name" value="DDAH_eukar"/>
    <property type="match status" value="1"/>
</dbReference>
<dbReference type="Gene3D" id="3.75.10.10">
    <property type="entry name" value="L-arginine/glycine Amidinotransferase, Chain A"/>
    <property type="match status" value="1"/>
</dbReference>
<evidence type="ECO:0000313" key="2">
    <source>
        <dbReference type="Proteomes" id="UP001056381"/>
    </source>
</evidence>
<dbReference type="Proteomes" id="UP001056381">
    <property type="component" value="Chromosome"/>
</dbReference>
<keyword evidence="2" id="KW-1185">Reference proteome</keyword>
<dbReference type="EMBL" id="CP097966">
    <property type="protein sequence ID" value="URQ63428.1"/>
    <property type="molecule type" value="Genomic_DNA"/>
</dbReference>
<reference evidence="1" key="1">
    <citation type="submission" date="2022-05" db="EMBL/GenBank/DDBJ databases">
        <title>Single-amplified genomics reveal most streamlined microbe among free-living bacteria.</title>
        <authorList>
            <person name="Roda-Garcia J."/>
            <person name="Haro-Moreno J.M."/>
            <person name="Rodriguez-Valera F."/>
            <person name="Almagro-Moreno S."/>
            <person name="Lopez-Perez M."/>
        </authorList>
    </citation>
    <scope>NUCLEOTIDE SEQUENCE</scope>
    <source>
        <strain evidence="1">TMED112-D2-2</strain>
    </source>
</reference>
<sequence>MSAKQSSNKIFMVEPREFYSNPQTEGSNHYQMKSTNDEKQLILDKALIEFHNFKNNLEKNGVEILCLKGIEGCPDHIFPNWFTTFEDKTMQIFPMNAENRRKEKIPEMINYLREIYKIQSDYSYLELEDIYLESTSSMVFDRVNRIVYATPSPRTNEKFLNEWCEKNKYDLCSFKTVSHTGSDIYHTDVLMYVGTEIIGISFDVIDKKDRDRVKKKVSLNHKVLEITADQILDFCGNSLEVEGENGNLMLAMSSRAYSALGAEQKDMILKHYKKIIHSDLATIEKYGGGSARCMLSELF</sequence>
<accession>A0A9Q8TYR1</accession>
<dbReference type="PANTHER" id="PTHR43224:SF1">
    <property type="entry name" value="AMIDINOTRANSFERASE"/>
    <property type="match status" value="1"/>
</dbReference>